<evidence type="ECO:0000313" key="3">
    <source>
        <dbReference type="WBParaSite" id="PgE366_g001_t02"/>
    </source>
</evidence>
<dbReference type="AlphaFoldDB" id="A0A915A3G9"/>
<accession>A0A915A3G9</accession>
<keyword evidence="1" id="KW-1133">Transmembrane helix</keyword>
<feature type="transmembrane region" description="Helical" evidence="1">
    <location>
        <begin position="25"/>
        <end position="45"/>
    </location>
</feature>
<dbReference type="WBParaSite" id="PgE366_g001_t02">
    <property type="protein sequence ID" value="PgE366_g001_t02"/>
    <property type="gene ID" value="PgE366_g001"/>
</dbReference>
<keyword evidence="2" id="KW-1185">Reference proteome</keyword>
<protein>
    <submittedName>
        <fullName evidence="3 4">Uncharacterized protein</fullName>
    </submittedName>
</protein>
<reference evidence="3 4" key="1">
    <citation type="submission" date="2022-11" db="UniProtKB">
        <authorList>
            <consortium name="WormBaseParasite"/>
        </authorList>
    </citation>
    <scope>IDENTIFICATION</scope>
</reference>
<name>A0A915A3G9_PARUN</name>
<keyword evidence="1" id="KW-0472">Membrane</keyword>
<proteinExistence type="predicted"/>
<evidence type="ECO:0000313" key="2">
    <source>
        <dbReference type="Proteomes" id="UP000887569"/>
    </source>
</evidence>
<dbReference type="Proteomes" id="UP000887569">
    <property type="component" value="Unplaced"/>
</dbReference>
<sequence>MPSSVVFYAVLKLLKMFKDGMNFDLLYAFWIIKRPLICLCSYALVQRVMTLSKTSLDRSL</sequence>
<evidence type="ECO:0000256" key="1">
    <source>
        <dbReference type="SAM" id="Phobius"/>
    </source>
</evidence>
<keyword evidence="1" id="KW-0812">Transmembrane</keyword>
<organism evidence="2 3">
    <name type="scientific">Parascaris univalens</name>
    <name type="common">Nematode worm</name>
    <dbReference type="NCBI Taxonomy" id="6257"/>
    <lineage>
        <taxon>Eukaryota</taxon>
        <taxon>Metazoa</taxon>
        <taxon>Ecdysozoa</taxon>
        <taxon>Nematoda</taxon>
        <taxon>Chromadorea</taxon>
        <taxon>Rhabditida</taxon>
        <taxon>Spirurina</taxon>
        <taxon>Ascaridomorpha</taxon>
        <taxon>Ascaridoidea</taxon>
        <taxon>Ascarididae</taxon>
        <taxon>Parascaris</taxon>
    </lineage>
</organism>
<evidence type="ECO:0000313" key="4">
    <source>
        <dbReference type="WBParaSite" id="PgE366_g001_t03"/>
    </source>
</evidence>
<dbReference type="WBParaSite" id="PgE366_g001_t03">
    <property type="protein sequence ID" value="PgE366_g001_t03"/>
    <property type="gene ID" value="PgE366_g001"/>
</dbReference>